<dbReference type="EMBL" id="JBHUDP010000007">
    <property type="protein sequence ID" value="MFD1687101.1"/>
    <property type="molecule type" value="Genomic_DNA"/>
</dbReference>
<dbReference type="PANTHER" id="PTHR34236:SF1">
    <property type="entry name" value="DIMETHYL SULFOXIDE REDUCTASE TRANSCRIPTIONAL ACTIVATOR"/>
    <property type="match status" value="1"/>
</dbReference>
<keyword evidence="5" id="KW-1185">Reference proteome</keyword>
<dbReference type="Pfam" id="PF04967">
    <property type="entry name" value="HTH_10"/>
    <property type="match status" value="1"/>
</dbReference>
<dbReference type="InterPro" id="IPR013324">
    <property type="entry name" value="RNA_pol_sigma_r3/r4-like"/>
</dbReference>
<protein>
    <submittedName>
        <fullName evidence="4">Helix-turn-helix domain-containing protein</fullName>
    </submittedName>
</protein>
<keyword evidence="2" id="KW-0804">Transcription</keyword>
<organism evidence="4 5">
    <name type="scientific">Halobellus litoreus</name>
    <dbReference type="NCBI Taxonomy" id="755310"/>
    <lineage>
        <taxon>Archaea</taxon>
        <taxon>Methanobacteriati</taxon>
        <taxon>Methanobacteriota</taxon>
        <taxon>Stenosarchaea group</taxon>
        <taxon>Halobacteria</taxon>
        <taxon>Halobacteriales</taxon>
        <taxon>Haloferacaceae</taxon>
        <taxon>Halobellus</taxon>
    </lineage>
</organism>
<reference evidence="4 5" key="1">
    <citation type="journal article" date="2019" name="Int. J. Syst. Evol. Microbiol.">
        <title>The Global Catalogue of Microorganisms (GCM) 10K type strain sequencing project: providing services to taxonomists for standard genome sequencing and annotation.</title>
        <authorList>
            <consortium name="The Broad Institute Genomics Platform"/>
            <consortium name="The Broad Institute Genome Sequencing Center for Infectious Disease"/>
            <person name="Wu L."/>
            <person name="Ma J."/>
        </authorList>
    </citation>
    <scope>NUCLEOTIDE SEQUENCE [LARGE SCALE GENOMIC DNA]</scope>
    <source>
        <strain evidence="4 5">CGMCC 1.10387</strain>
    </source>
</reference>
<feature type="domain" description="HTH bat-type" evidence="3">
    <location>
        <begin position="86"/>
        <end position="138"/>
    </location>
</feature>
<comment type="caution">
    <text evidence="4">The sequence shown here is derived from an EMBL/GenBank/DDBJ whole genome shotgun (WGS) entry which is preliminary data.</text>
</comment>
<evidence type="ECO:0000256" key="1">
    <source>
        <dbReference type="ARBA" id="ARBA00023015"/>
    </source>
</evidence>
<dbReference type="RefSeq" id="WP_256309061.1">
    <property type="nucleotide sequence ID" value="NZ_JANHAW010000004.1"/>
</dbReference>
<evidence type="ECO:0000313" key="4">
    <source>
        <dbReference type="EMBL" id="MFD1687101.1"/>
    </source>
</evidence>
<dbReference type="Gene3D" id="1.10.10.10">
    <property type="entry name" value="Winged helix-like DNA-binding domain superfamily/Winged helix DNA-binding domain"/>
    <property type="match status" value="1"/>
</dbReference>
<gene>
    <name evidence="4" type="ORF">ACFSAS_15975</name>
</gene>
<evidence type="ECO:0000313" key="5">
    <source>
        <dbReference type="Proteomes" id="UP001597092"/>
    </source>
</evidence>
<accession>A0ABD6E255</accession>
<sequence>MAERDDSHVYVLSFTAPDLPEILEETAGDLVGTCDPDVDERGATMSLVGPHEAISGQLNEYEAAGVSPTLQRIGGYDGPDYPLDDLTARQREVIQTAWEMGYYEVPKAVSAKEIATELELDSSTVNEHLQRAERNLLKKLL</sequence>
<dbReference type="Proteomes" id="UP001597092">
    <property type="component" value="Unassembled WGS sequence"/>
</dbReference>
<name>A0ABD6E255_9EURY</name>
<keyword evidence="1" id="KW-0805">Transcription regulation</keyword>
<evidence type="ECO:0000259" key="3">
    <source>
        <dbReference type="Pfam" id="PF04967"/>
    </source>
</evidence>
<evidence type="ECO:0000256" key="2">
    <source>
        <dbReference type="ARBA" id="ARBA00023163"/>
    </source>
</evidence>
<dbReference type="PANTHER" id="PTHR34236">
    <property type="entry name" value="DIMETHYL SULFOXIDE REDUCTASE TRANSCRIPTIONAL ACTIVATOR"/>
    <property type="match status" value="1"/>
</dbReference>
<dbReference type="InterPro" id="IPR007050">
    <property type="entry name" value="HTH_bacterioopsin"/>
</dbReference>
<dbReference type="SUPFAM" id="SSF88659">
    <property type="entry name" value="Sigma3 and sigma4 domains of RNA polymerase sigma factors"/>
    <property type="match status" value="1"/>
</dbReference>
<dbReference type="InterPro" id="IPR036388">
    <property type="entry name" value="WH-like_DNA-bd_sf"/>
</dbReference>
<proteinExistence type="predicted"/>
<dbReference type="AlphaFoldDB" id="A0ABD6E255"/>